<gene>
    <name evidence="1" type="ORF">MNB_SM-4-14</name>
</gene>
<keyword evidence="1" id="KW-0436">Ligase</keyword>
<dbReference type="EC" id="6.3.2.8" evidence="1"/>
<name>A0A1W1CQ88_9ZZZZ</name>
<sequence length="45" mass="4887">MADTIERANNHITVIKDAQSLQRLDKGLIIGFGAGDITYQIRGTA</sequence>
<accession>A0A1W1CQ88</accession>
<protein>
    <submittedName>
        <fullName evidence="1">UDP-N-acetylmuramate--alanine ligase</fullName>
        <ecNumber evidence="1">6.3.2.8</ecNumber>
    </submittedName>
</protein>
<organism evidence="1">
    <name type="scientific">hydrothermal vent metagenome</name>
    <dbReference type="NCBI Taxonomy" id="652676"/>
    <lineage>
        <taxon>unclassified sequences</taxon>
        <taxon>metagenomes</taxon>
        <taxon>ecological metagenomes</taxon>
    </lineage>
</organism>
<evidence type="ECO:0000313" key="1">
    <source>
        <dbReference type="EMBL" id="SFV67939.1"/>
    </source>
</evidence>
<dbReference type="AlphaFoldDB" id="A0A1W1CQ88"/>
<proteinExistence type="predicted"/>
<dbReference type="GO" id="GO:0008763">
    <property type="term" value="F:UDP-N-acetylmuramate-L-alanine ligase activity"/>
    <property type="evidence" value="ECO:0007669"/>
    <property type="project" value="UniProtKB-EC"/>
</dbReference>
<dbReference type="EMBL" id="FPHF01000102">
    <property type="protein sequence ID" value="SFV67939.1"/>
    <property type="molecule type" value="Genomic_DNA"/>
</dbReference>
<reference evidence="1" key="1">
    <citation type="submission" date="2016-10" db="EMBL/GenBank/DDBJ databases">
        <authorList>
            <person name="de Groot N.N."/>
        </authorList>
    </citation>
    <scope>NUCLEOTIDE SEQUENCE</scope>
</reference>